<evidence type="ECO:0008006" key="3">
    <source>
        <dbReference type="Google" id="ProtNLM"/>
    </source>
</evidence>
<gene>
    <name evidence="1" type="ORF">D5R95_03205</name>
</gene>
<evidence type="ECO:0000313" key="2">
    <source>
        <dbReference type="Proteomes" id="UP000284763"/>
    </source>
</evidence>
<accession>A0A3R8CD94</accession>
<organism evidence="1 2">
    <name type="scientific">Methanosalsum natronophilum</name>
    <dbReference type="NCBI Taxonomy" id="768733"/>
    <lineage>
        <taxon>Archaea</taxon>
        <taxon>Methanobacteriati</taxon>
        <taxon>Methanobacteriota</taxon>
        <taxon>Stenosarchaea group</taxon>
        <taxon>Methanomicrobia</taxon>
        <taxon>Methanosarcinales</taxon>
        <taxon>Methanosarcinaceae</taxon>
        <taxon>Methanosalsum</taxon>
    </lineage>
</organism>
<proteinExistence type="predicted"/>
<dbReference type="Proteomes" id="UP000284763">
    <property type="component" value="Unassembled WGS sequence"/>
</dbReference>
<name>A0A3R8CD94_9EURY</name>
<dbReference type="EMBL" id="QZAB01000220">
    <property type="protein sequence ID" value="RQD87964.1"/>
    <property type="molecule type" value="Genomic_DNA"/>
</dbReference>
<reference evidence="1 2" key="1">
    <citation type="submission" date="2018-08" db="EMBL/GenBank/DDBJ databases">
        <title>The metabolism and importance of syntrophic acetate oxidation coupled to methane or sulfide production in haloalkaline environments.</title>
        <authorList>
            <person name="Timmers P.H.A."/>
            <person name="Vavourakis C.D."/>
            <person name="Sorokin D.Y."/>
            <person name="Sinninghe Damste J.S."/>
            <person name="Muyzer G."/>
            <person name="Stams A.J.M."/>
            <person name="Plugge C.M."/>
        </authorList>
    </citation>
    <scope>NUCLEOTIDE SEQUENCE [LARGE SCALE GENOMIC DNA]</scope>
    <source>
        <strain evidence="1">MSAO_Arc3</strain>
    </source>
</reference>
<dbReference type="AlphaFoldDB" id="A0A3R8CD94"/>
<comment type="caution">
    <text evidence="1">The sequence shown here is derived from an EMBL/GenBank/DDBJ whole genome shotgun (WGS) entry which is preliminary data.</text>
</comment>
<protein>
    <recommendedName>
        <fullName evidence="3">ArnR1-like winged helix-turn-helix domain-containing protein</fullName>
    </recommendedName>
</protein>
<evidence type="ECO:0000313" key="1">
    <source>
        <dbReference type="EMBL" id="RQD87964.1"/>
    </source>
</evidence>
<sequence>MKNDINPEFENDVANFYQSLGVNQGPGDIQYRLILKVLEKNKDKSTEFSDIRYYTDEFAERGSIGSKMKTVFLRNELAVKIKHGGYKITDRGLIAANMLKLSTMFYKEVTKLSKIIERMP</sequence>